<gene>
    <name evidence="1" type="ORF">VNI00_009719</name>
</gene>
<evidence type="ECO:0000313" key="1">
    <source>
        <dbReference type="EMBL" id="KAK7040253.1"/>
    </source>
</evidence>
<proteinExistence type="predicted"/>
<sequence>MTSRLQSDGKNYPKPFSQSRAFRETLLGGPHACIERRFAFIEMEALSLNKAFESELAVPNVLIKKVALVQRPPEARGNKLPFNANLVTHLVQTFSTFQTNAKTSE</sequence>
<dbReference type="AlphaFoldDB" id="A0AAW0CMU8"/>
<reference evidence="1 2" key="1">
    <citation type="submission" date="2024-01" db="EMBL/GenBank/DDBJ databases">
        <title>A draft genome for a cacao thread blight-causing isolate of Paramarasmius palmivorus.</title>
        <authorList>
            <person name="Baruah I.K."/>
            <person name="Bukari Y."/>
            <person name="Amoako-Attah I."/>
            <person name="Meinhardt L.W."/>
            <person name="Bailey B.A."/>
            <person name="Cohen S.P."/>
        </authorList>
    </citation>
    <scope>NUCLEOTIDE SEQUENCE [LARGE SCALE GENOMIC DNA]</scope>
    <source>
        <strain evidence="1 2">GH-12</strain>
    </source>
</reference>
<organism evidence="1 2">
    <name type="scientific">Paramarasmius palmivorus</name>
    <dbReference type="NCBI Taxonomy" id="297713"/>
    <lineage>
        <taxon>Eukaryota</taxon>
        <taxon>Fungi</taxon>
        <taxon>Dikarya</taxon>
        <taxon>Basidiomycota</taxon>
        <taxon>Agaricomycotina</taxon>
        <taxon>Agaricomycetes</taxon>
        <taxon>Agaricomycetidae</taxon>
        <taxon>Agaricales</taxon>
        <taxon>Marasmiineae</taxon>
        <taxon>Marasmiaceae</taxon>
        <taxon>Paramarasmius</taxon>
    </lineage>
</organism>
<keyword evidence="2" id="KW-1185">Reference proteome</keyword>
<protein>
    <submittedName>
        <fullName evidence="1">Uncharacterized protein</fullName>
    </submittedName>
</protein>
<dbReference type="Proteomes" id="UP001383192">
    <property type="component" value="Unassembled WGS sequence"/>
</dbReference>
<dbReference type="EMBL" id="JAYKXP010000037">
    <property type="protein sequence ID" value="KAK7040253.1"/>
    <property type="molecule type" value="Genomic_DNA"/>
</dbReference>
<accession>A0AAW0CMU8</accession>
<evidence type="ECO:0000313" key="2">
    <source>
        <dbReference type="Proteomes" id="UP001383192"/>
    </source>
</evidence>
<comment type="caution">
    <text evidence="1">The sequence shown here is derived from an EMBL/GenBank/DDBJ whole genome shotgun (WGS) entry which is preliminary data.</text>
</comment>
<name>A0AAW0CMU8_9AGAR</name>